<comment type="subcellular location">
    <subcellularLocation>
        <location evidence="1">Cell membrane</location>
        <topology evidence="1">Multi-pass membrane protein</topology>
    </subcellularLocation>
</comment>
<keyword evidence="4 7" id="KW-0812">Transmembrane</keyword>
<dbReference type="PANTHER" id="PTHR33452">
    <property type="entry name" value="OXIDOREDUCTASE CATD-RELATED"/>
    <property type="match status" value="1"/>
</dbReference>
<dbReference type="EMBL" id="QKUF01000001">
    <property type="protein sequence ID" value="PZW36727.1"/>
    <property type="molecule type" value="Genomic_DNA"/>
</dbReference>
<dbReference type="PANTHER" id="PTHR33452:SF1">
    <property type="entry name" value="INNER MEMBRANE PROTEIN YPHA-RELATED"/>
    <property type="match status" value="1"/>
</dbReference>
<dbReference type="OrthoDB" id="346004at2"/>
<feature type="transmembrane region" description="Helical" evidence="7">
    <location>
        <begin position="65"/>
        <end position="89"/>
    </location>
</feature>
<dbReference type="RefSeq" id="WP_111319218.1">
    <property type="nucleotide sequence ID" value="NZ_BIFX01000001.1"/>
</dbReference>
<keyword evidence="9" id="KW-1185">Reference proteome</keyword>
<feature type="transmembrane region" description="Helical" evidence="7">
    <location>
        <begin position="141"/>
        <end position="160"/>
    </location>
</feature>
<protein>
    <submittedName>
        <fullName evidence="8">Putative oxidoreductase</fullName>
    </submittedName>
</protein>
<evidence type="ECO:0000256" key="6">
    <source>
        <dbReference type="ARBA" id="ARBA00023136"/>
    </source>
</evidence>
<evidence type="ECO:0000256" key="7">
    <source>
        <dbReference type="SAM" id="Phobius"/>
    </source>
</evidence>
<evidence type="ECO:0000313" key="9">
    <source>
        <dbReference type="Proteomes" id="UP000248806"/>
    </source>
</evidence>
<dbReference type="Pfam" id="PF07681">
    <property type="entry name" value="DoxX"/>
    <property type="match status" value="1"/>
</dbReference>
<reference evidence="8 9" key="1">
    <citation type="submission" date="2018-06" db="EMBL/GenBank/DDBJ databases">
        <title>Genomic Encyclopedia of Archaeal and Bacterial Type Strains, Phase II (KMG-II): from individual species to whole genera.</title>
        <authorList>
            <person name="Goeker M."/>
        </authorList>
    </citation>
    <scope>NUCLEOTIDE SEQUENCE [LARGE SCALE GENOMIC DNA]</scope>
    <source>
        <strain evidence="8 9">ATCC BAA-1881</strain>
    </source>
</reference>
<gene>
    <name evidence="8" type="ORF">EI42_00908</name>
</gene>
<sequence length="173" mass="17650">MSIETGLFLLRVCFGLIIAAHGAQKLLGWFSGSGLKGTAQLLQKLGFKPAGFWALLGAGGEFGGGLLLVLGLLTPLAAAGVFAAMLMAVLKFHWSAGFWGTKGGYEYPLILGIISIILGLVGPGAYALDGALGLATVLPELTVFLVAAVLAIIVDVIGLVTSKQPAEAATQQA</sequence>
<evidence type="ECO:0000256" key="1">
    <source>
        <dbReference type="ARBA" id="ARBA00004651"/>
    </source>
</evidence>
<dbReference type="InterPro" id="IPR051907">
    <property type="entry name" value="DoxX-like_oxidoreductase"/>
</dbReference>
<evidence type="ECO:0000313" key="8">
    <source>
        <dbReference type="EMBL" id="PZW36727.1"/>
    </source>
</evidence>
<dbReference type="AlphaFoldDB" id="A0A326UE66"/>
<evidence type="ECO:0000256" key="3">
    <source>
        <dbReference type="ARBA" id="ARBA00022475"/>
    </source>
</evidence>
<dbReference type="GO" id="GO:0005886">
    <property type="term" value="C:plasma membrane"/>
    <property type="evidence" value="ECO:0007669"/>
    <property type="project" value="UniProtKB-SubCell"/>
</dbReference>
<dbReference type="InterPro" id="IPR032808">
    <property type="entry name" value="DoxX"/>
</dbReference>
<organism evidence="8 9">
    <name type="scientific">Thermosporothrix hazakensis</name>
    <dbReference type="NCBI Taxonomy" id="644383"/>
    <lineage>
        <taxon>Bacteria</taxon>
        <taxon>Bacillati</taxon>
        <taxon>Chloroflexota</taxon>
        <taxon>Ktedonobacteria</taxon>
        <taxon>Ktedonobacterales</taxon>
        <taxon>Thermosporotrichaceae</taxon>
        <taxon>Thermosporothrix</taxon>
    </lineage>
</organism>
<evidence type="ECO:0000256" key="4">
    <source>
        <dbReference type="ARBA" id="ARBA00022692"/>
    </source>
</evidence>
<evidence type="ECO:0000256" key="5">
    <source>
        <dbReference type="ARBA" id="ARBA00022989"/>
    </source>
</evidence>
<feature type="transmembrane region" description="Helical" evidence="7">
    <location>
        <begin position="109"/>
        <end position="129"/>
    </location>
</feature>
<comment type="caution">
    <text evidence="8">The sequence shown here is derived from an EMBL/GenBank/DDBJ whole genome shotgun (WGS) entry which is preliminary data.</text>
</comment>
<dbReference type="Proteomes" id="UP000248806">
    <property type="component" value="Unassembled WGS sequence"/>
</dbReference>
<keyword evidence="5 7" id="KW-1133">Transmembrane helix</keyword>
<evidence type="ECO:0000256" key="2">
    <source>
        <dbReference type="ARBA" id="ARBA00006679"/>
    </source>
</evidence>
<proteinExistence type="inferred from homology"/>
<keyword evidence="6 7" id="KW-0472">Membrane</keyword>
<accession>A0A326UE66</accession>
<keyword evidence="3" id="KW-1003">Cell membrane</keyword>
<comment type="similarity">
    <text evidence="2">Belongs to the DoxX family.</text>
</comment>
<name>A0A326UE66_THEHA</name>